<sequence>DNTGARKLRILARPASSYSPSEHPVSWFLKTY</sequence>
<organism evidence="1 2">
    <name type="scientific">Trifolium medium</name>
    <dbReference type="NCBI Taxonomy" id="97028"/>
    <lineage>
        <taxon>Eukaryota</taxon>
        <taxon>Viridiplantae</taxon>
        <taxon>Streptophyta</taxon>
        <taxon>Embryophyta</taxon>
        <taxon>Tracheophyta</taxon>
        <taxon>Spermatophyta</taxon>
        <taxon>Magnoliopsida</taxon>
        <taxon>eudicotyledons</taxon>
        <taxon>Gunneridae</taxon>
        <taxon>Pentapetalae</taxon>
        <taxon>rosids</taxon>
        <taxon>fabids</taxon>
        <taxon>Fabales</taxon>
        <taxon>Fabaceae</taxon>
        <taxon>Papilionoideae</taxon>
        <taxon>50 kb inversion clade</taxon>
        <taxon>NPAAA clade</taxon>
        <taxon>Hologalegina</taxon>
        <taxon>IRL clade</taxon>
        <taxon>Trifolieae</taxon>
        <taxon>Trifolium</taxon>
    </lineage>
</organism>
<reference evidence="1 2" key="1">
    <citation type="journal article" date="2018" name="Front. Plant Sci.">
        <title>Red Clover (Trifolium pratense) and Zigzag Clover (T. medium) - A Picture of Genomic Similarities and Differences.</title>
        <authorList>
            <person name="Dluhosova J."/>
            <person name="Istvanek J."/>
            <person name="Nedelnik J."/>
            <person name="Repkova J."/>
        </authorList>
    </citation>
    <scope>NUCLEOTIDE SEQUENCE [LARGE SCALE GENOMIC DNA]</scope>
    <source>
        <strain evidence="2">cv. 10/8</strain>
        <tissue evidence="1">Leaf</tissue>
    </source>
</reference>
<name>A0A392T0B5_9FABA</name>
<dbReference type="Proteomes" id="UP000265520">
    <property type="component" value="Unassembled WGS sequence"/>
</dbReference>
<dbReference type="EMBL" id="LXQA010479003">
    <property type="protein sequence ID" value="MCI54429.1"/>
    <property type="molecule type" value="Genomic_DNA"/>
</dbReference>
<proteinExistence type="predicted"/>
<accession>A0A392T0B5</accession>
<dbReference type="AlphaFoldDB" id="A0A392T0B5"/>
<protein>
    <submittedName>
        <fullName evidence="1">Uncharacterized protein</fullName>
    </submittedName>
</protein>
<comment type="caution">
    <text evidence="1">The sequence shown here is derived from an EMBL/GenBank/DDBJ whole genome shotgun (WGS) entry which is preliminary data.</text>
</comment>
<feature type="non-terminal residue" evidence="1">
    <location>
        <position position="1"/>
    </location>
</feature>
<keyword evidence="2" id="KW-1185">Reference proteome</keyword>
<evidence type="ECO:0000313" key="1">
    <source>
        <dbReference type="EMBL" id="MCI54429.1"/>
    </source>
</evidence>
<evidence type="ECO:0000313" key="2">
    <source>
        <dbReference type="Proteomes" id="UP000265520"/>
    </source>
</evidence>